<dbReference type="SUPFAM" id="SSF52821">
    <property type="entry name" value="Rhodanese/Cell cycle control phosphatase"/>
    <property type="match status" value="1"/>
</dbReference>
<evidence type="ECO:0000313" key="4">
    <source>
        <dbReference type="Proteomes" id="UP000000602"/>
    </source>
</evidence>
<sequence>MESFKGDGMRKFSPSILVLDASTDGYDIVKEQAAKTDYNALIKHVKNFPEFCEVFADGSWNVVVTQYQVDSLTAYDVLDYIGKSGKEASMVILSEDIPEDESYDIIYAGACDFVYKDSPERLMPVIYREIRSHIKKLHHERLQRAVDSFSTSLRLANPDKYNYFHSLMEVGDKNLINTFDYQEALGFLQESGDVQNEHYEIIRQADFMRHIPIHQAEKAFNAFEEKAVKAGEILMQMGKPVDYFHIIVGGEAQLTQIDMETGDLDSSAILKVGEAFGEKTILQGGQAERGVKMLTDGIILRLAADVFQKLVAAPLVSDVEVPIAKAMLDNSYKLIDVRLEEEYEMGHIPGAILIPLHELQDRMDEIDTSYRYVVCCRSGSRSAAATFILAQAGFNVRNMEGGMLAWNYETVSEYVS</sequence>
<dbReference type="InterPro" id="IPR050229">
    <property type="entry name" value="GlpE_sulfurtransferase"/>
</dbReference>
<dbReference type="Pfam" id="PF00581">
    <property type="entry name" value="Rhodanese"/>
    <property type="match status" value="1"/>
</dbReference>
<accession>Q6ANA5</accession>
<dbReference type="STRING" id="177439.DP1440"/>
<dbReference type="eggNOG" id="COG2905">
    <property type="taxonomic scope" value="Bacteria"/>
</dbReference>
<organism evidence="3 4">
    <name type="scientific">Desulfotalea psychrophila (strain LSv54 / DSM 12343)</name>
    <dbReference type="NCBI Taxonomy" id="177439"/>
    <lineage>
        <taxon>Bacteria</taxon>
        <taxon>Pseudomonadati</taxon>
        <taxon>Thermodesulfobacteriota</taxon>
        <taxon>Desulfobulbia</taxon>
        <taxon>Desulfobulbales</taxon>
        <taxon>Desulfocapsaceae</taxon>
        <taxon>Desulfotalea</taxon>
    </lineage>
</organism>
<dbReference type="Gene3D" id="3.40.50.2300">
    <property type="match status" value="1"/>
</dbReference>
<proteinExistence type="predicted"/>
<dbReference type="SMART" id="SM00450">
    <property type="entry name" value="RHOD"/>
    <property type="match status" value="1"/>
</dbReference>
<dbReference type="Pfam" id="PF00027">
    <property type="entry name" value="cNMP_binding"/>
    <property type="match status" value="1"/>
</dbReference>
<gene>
    <name evidence="3" type="ordered locus">DP1440</name>
</gene>
<dbReference type="SMART" id="SM00100">
    <property type="entry name" value="cNMP"/>
    <property type="match status" value="1"/>
</dbReference>
<dbReference type="SUPFAM" id="SSF52172">
    <property type="entry name" value="CheY-like"/>
    <property type="match status" value="1"/>
</dbReference>
<dbReference type="CDD" id="cd00038">
    <property type="entry name" value="CAP_ED"/>
    <property type="match status" value="1"/>
</dbReference>
<dbReference type="eggNOG" id="COG0784">
    <property type="taxonomic scope" value="Bacteria"/>
</dbReference>
<dbReference type="PROSITE" id="PS00380">
    <property type="entry name" value="RHODANESE_1"/>
    <property type="match status" value="1"/>
</dbReference>
<dbReference type="eggNOG" id="COG0607">
    <property type="taxonomic scope" value="Bacteria"/>
</dbReference>
<dbReference type="Proteomes" id="UP000000602">
    <property type="component" value="Chromosome"/>
</dbReference>
<dbReference type="KEGG" id="dps:DP1440"/>
<dbReference type="SUPFAM" id="SSF51206">
    <property type="entry name" value="cAMP-binding domain-like"/>
    <property type="match status" value="1"/>
</dbReference>
<dbReference type="EMBL" id="CR522870">
    <property type="protein sequence ID" value="CAG36169.1"/>
    <property type="molecule type" value="Genomic_DNA"/>
</dbReference>
<dbReference type="GO" id="GO:0004792">
    <property type="term" value="F:thiosulfate-cyanide sulfurtransferase activity"/>
    <property type="evidence" value="ECO:0007669"/>
    <property type="project" value="InterPro"/>
</dbReference>
<reference evidence="4" key="1">
    <citation type="journal article" date="2004" name="Environ. Microbiol.">
        <title>The genome of Desulfotalea psychrophila, a sulfate-reducing bacterium from permanently cold Arctic sediments.</title>
        <authorList>
            <person name="Rabus R."/>
            <person name="Ruepp A."/>
            <person name="Frickey T."/>
            <person name="Rattei T."/>
            <person name="Fartmann B."/>
            <person name="Stark M."/>
            <person name="Bauer M."/>
            <person name="Zibat A."/>
            <person name="Lombardot T."/>
            <person name="Becker I."/>
            <person name="Amann J."/>
            <person name="Gellner K."/>
            <person name="Teeling H."/>
            <person name="Leuschner W.D."/>
            <person name="Gloeckner F.-O."/>
            <person name="Lupas A.N."/>
            <person name="Amann R."/>
            <person name="Klenk H.-P."/>
        </authorList>
    </citation>
    <scope>NUCLEOTIDE SEQUENCE [LARGE SCALE GENOMIC DNA]</scope>
    <source>
        <strain evidence="4">DSM 12343 / LSv54</strain>
    </source>
</reference>
<dbReference type="InterPro" id="IPR000595">
    <property type="entry name" value="cNMP-bd_dom"/>
</dbReference>
<dbReference type="InterPro" id="IPR014710">
    <property type="entry name" value="RmlC-like_jellyroll"/>
</dbReference>
<dbReference type="Gene3D" id="2.60.120.10">
    <property type="entry name" value="Jelly Rolls"/>
    <property type="match status" value="1"/>
</dbReference>
<dbReference type="PANTHER" id="PTHR43031:SF1">
    <property type="entry name" value="PYRIDINE NUCLEOTIDE-DISULPHIDE OXIDOREDUCTASE"/>
    <property type="match status" value="1"/>
</dbReference>
<dbReference type="PROSITE" id="PS50206">
    <property type="entry name" value="RHODANESE_3"/>
    <property type="match status" value="1"/>
</dbReference>
<dbReference type="HOGENOM" id="CLU_660098_0_0_7"/>
<protein>
    <submittedName>
        <fullName evidence="3">Uncharacterized protein</fullName>
    </submittedName>
</protein>
<dbReference type="Gene3D" id="3.40.250.10">
    <property type="entry name" value="Rhodanese-like domain"/>
    <property type="match status" value="1"/>
</dbReference>
<dbReference type="InterPro" id="IPR011006">
    <property type="entry name" value="CheY-like_superfamily"/>
</dbReference>
<keyword evidence="4" id="KW-1185">Reference proteome</keyword>
<evidence type="ECO:0000259" key="1">
    <source>
        <dbReference type="PROSITE" id="PS50042"/>
    </source>
</evidence>
<dbReference type="InterPro" id="IPR036873">
    <property type="entry name" value="Rhodanese-like_dom_sf"/>
</dbReference>
<name>Q6ANA5_DESPS</name>
<dbReference type="CDD" id="cd00158">
    <property type="entry name" value="RHOD"/>
    <property type="match status" value="1"/>
</dbReference>
<dbReference type="PROSITE" id="PS50042">
    <property type="entry name" value="CNMP_BINDING_3"/>
    <property type="match status" value="1"/>
</dbReference>
<feature type="domain" description="Rhodanese" evidence="2">
    <location>
        <begin position="328"/>
        <end position="412"/>
    </location>
</feature>
<dbReference type="InterPro" id="IPR001307">
    <property type="entry name" value="Thiosulphate_STrfase_CS"/>
</dbReference>
<dbReference type="InterPro" id="IPR018490">
    <property type="entry name" value="cNMP-bd_dom_sf"/>
</dbReference>
<dbReference type="InterPro" id="IPR001763">
    <property type="entry name" value="Rhodanese-like_dom"/>
</dbReference>
<evidence type="ECO:0000259" key="2">
    <source>
        <dbReference type="PROSITE" id="PS50206"/>
    </source>
</evidence>
<dbReference type="AlphaFoldDB" id="Q6ANA5"/>
<dbReference type="PANTHER" id="PTHR43031">
    <property type="entry name" value="FAD-DEPENDENT OXIDOREDUCTASE"/>
    <property type="match status" value="1"/>
</dbReference>
<evidence type="ECO:0000313" key="3">
    <source>
        <dbReference type="EMBL" id="CAG36169.1"/>
    </source>
</evidence>
<feature type="domain" description="Cyclic nucleotide-binding" evidence="1">
    <location>
        <begin position="207"/>
        <end position="311"/>
    </location>
</feature>